<evidence type="ECO:0000313" key="2">
    <source>
        <dbReference type="Proteomes" id="UP000006380"/>
    </source>
</evidence>
<dbReference type="STRING" id="360105.CCV52592_0382"/>
<dbReference type="Proteomes" id="UP000006380">
    <property type="component" value="Chromosome"/>
</dbReference>
<gene>
    <name evidence="1" type="ORF">CCV52592_0382</name>
</gene>
<reference evidence="1" key="1">
    <citation type="submission" date="2016-07" db="EMBL/GenBank/DDBJ databases">
        <title>Comparative genomics of the Campylobacter concisus group.</title>
        <authorList>
            <person name="Miller W.G."/>
            <person name="Yee E."/>
            <person name="Chapman M.H."/>
            <person name="Huynh S."/>
            <person name="Bono J.L."/>
            <person name="On S.L.W."/>
            <person name="StLeger J."/>
            <person name="Foster G."/>
            <person name="Parker C.T."/>
        </authorList>
    </citation>
    <scope>NUCLEOTIDE SEQUENCE</scope>
    <source>
        <strain evidence="1">525.92</strain>
    </source>
</reference>
<dbReference type="EMBL" id="CP000767">
    <property type="protein sequence ID" value="EAT99690.2"/>
    <property type="molecule type" value="Genomic_DNA"/>
</dbReference>
<protein>
    <submittedName>
        <fullName evidence="1">Uncharacterized protein</fullName>
    </submittedName>
</protein>
<proteinExistence type="predicted"/>
<keyword evidence="2" id="KW-1185">Reference proteome</keyword>
<name>A7GY91_CAMC5</name>
<dbReference type="KEGG" id="ccv:CCV52592_0382"/>
<evidence type="ECO:0000313" key="1">
    <source>
        <dbReference type="EMBL" id="EAT99690.2"/>
    </source>
</evidence>
<sequence>MKIWNLTKVHYGPNGMMSREQDKGNYASNSIKVILNYINKKYKLKVKGWQTFDRTAYCYTDEDEARTVWNLDLVAEGKLIEP</sequence>
<organism evidence="1 2">
    <name type="scientific">Campylobacter curvus (strain 525.92)</name>
    <dbReference type="NCBI Taxonomy" id="360105"/>
    <lineage>
        <taxon>Bacteria</taxon>
        <taxon>Pseudomonadati</taxon>
        <taxon>Campylobacterota</taxon>
        <taxon>Epsilonproteobacteria</taxon>
        <taxon>Campylobacterales</taxon>
        <taxon>Campylobacteraceae</taxon>
        <taxon>Campylobacter</taxon>
    </lineage>
</organism>
<dbReference type="AlphaFoldDB" id="A7GY91"/>
<accession>A7GY91</accession>